<dbReference type="AlphaFoldDB" id="A0A564WM38"/>
<feature type="transmembrane region" description="Helical" evidence="1">
    <location>
        <begin position="58"/>
        <end position="76"/>
    </location>
</feature>
<feature type="domain" description="Sensor histidine kinase NatK-like C-terminal" evidence="2">
    <location>
        <begin position="318"/>
        <end position="416"/>
    </location>
</feature>
<keyword evidence="1" id="KW-1133">Transmembrane helix</keyword>
<feature type="transmembrane region" description="Helical" evidence="1">
    <location>
        <begin position="150"/>
        <end position="171"/>
    </location>
</feature>
<name>A0A564WM38_9FIRM</name>
<keyword evidence="4" id="KW-1185">Reference proteome</keyword>
<proteinExistence type="predicted"/>
<dbReference type="GO" id="GO:0016301">
    <property type="term" value="F:kinase activity"/>
    <property type="evidence" value="ECO:0007669"/>
    <property type="project" value="UniProtKB-KW"/>
</dbReference>
<evidence type="ECO:0000313" key="3">
    <source>
        <dbReference type="EMBL" id="VUX62809.1"/>
    </source>
</evidence>
<keyword evidence="3" id="KW-0418">Kinase</keyword>
<keyword evidence="3" id="KW-0808">Transferase</keyword>
<evidence type="ECO:0000259" key="2">
    <source>
        <dbReference type="Pfam" id="PF14501"/>
    </source>
</evidence>
<feature type="transmembrane region" description="Helical" evidence="1">
    <location>
        <begin position="177"/>
        <end position="197"/>
    </location>
</feature>
<reference evidence="3 4" key="1">
    <citation type="submission" date="2019-07" db="EMBL/GenBank/DDBJ databases">
        <authorList>
            <person name="Chang H.-W."/>
            <person name="Raman A."/>
            <person name="Venkatesh S."/>
            <person name="Gehrig J."/>
        </authorList>
    </citation>
    <scope>NUCLEOTIDE SEQUENCE [LARGE SCALE GENOMIC DNA]</scope>
    <source>
        <strain evidence="3">Blautia_wexlerae_LFYP_14</strain>
    </source>
</reference>
<feature type="transmembrane region" description="Helical" evidence="1">
    <location>
        <begin position="35"/>
        <end position="52"/>
    </location>
</feature>
<dbReference type="RefSeq" id="WP_186292044.1">
    <property type="nucleotide sequence ID" value="NZ_CABHOF010000005.1"/>
</dbReference>
<keyword evidence="1" id="KW-0472">Membrane</keyword>
<organism evidence="3 4">
    <name type="scientific">Blautia wexlerae</name>
    <dbReference type="NCBI Taxonomy" id="418240"/>
    <lineage>
        <taxon>Bacteria</taxon>
        <taxon>Bacillati</taxon>
        <taxon>Bacillota</taxon>
        <taxon>Clostridia</taxon>
        <taxon>Lachnospirales</taxon>
        <taxon>Lachnospiraceae</taxon>
        <taxon>Blautia</taxon>
    </lineage>
</organism>
<dbReference type="Gene3D" id="3.30.565.10">
    <property type="entry name" value="Histidine kinase-like ATPase, C-terminal domain"/>
    <property type="match status" value="1"/>
</dbReference>
<feature type="transmembrane region" description="Helical" evidence="1">
    <location>
        <begin position="83"/>
        <end position="101"/>
    </location>
</feature>
<dbReference type="InterPro" id="IPR032834">
    <property type="entry name" value="NatK-like_C"/>
</dbReference>
<feature type="transmembrane region" description="Helical" evidence="1">
    <location>
        <begin position="121"/>
        <end position="138"/>
    </location>
</feature>
<evidence type="ECO:0000313" key="4">
    <source>
        <dbReference type="Proteomes" id="UP000366766"/>
    </source>
</evidence>
<sequence length="427" mass="50016">MQEIILGVMANILRTYAIYRFMEVMNPLKTVSRRLKILMYSGFVVLTSGGYYLFHNQIINIMTNLTGLMLILLIYKESLEKKIVFAIGIYSINVVIESLVFSATGLYKDYDEMTRSIKECITSLGIYFCVFLLERTCFKKERQFPIRTSLWIMMLSVPAFSIIEVFCMWQANYNNKRLISMEIIGILITNIAIFYLYDALQDYYEQKSEKEKFHSLMEGYRNQIEVMQESWRKIRSLRHDLKHHIFELKYLTAHEDINKILIYLDNMEKQIVNEDEYICSGISEVDSTLNYLLHYARQNLDDVRAKVALPEELDIHGFTLNVILGNLLDNAIYAAKQSEKKYLSIFIREKQGILYIQVENSYSGVLRMEKNKLLSTKENVDRHGIGLGNVEKIVKEKEGDININWDEEIFCVKVMLLVEKLKSVEII</sequence>
<dbReference type="Proteomes" id="UP000366766">
    <property type="component" value="Unassembled WGS sequence"/>
</dbReference>
<dbReference type="InterPro" id="IPR036890">
    <property type="entry name" value="HATPase_C_sf"/>
</dbReference>
<accession>A0A564WM38</accession>
<keyword evidence="1" id="KW-0812">Transmembrane</keyword>
<dbReference type="SUPFAM" id="SSF55874">
    <property type="entry name" value="ATPase domain of HSP90 chaperone/DNA topoisomerase II/histidine kinase"/>
    <property type="match status" value="1"/>
</dbReference>
<evidence type="ECO:0000256" key="1">
    <source>
        <dbReference type="SAM" id="Phobius"/>
    </source>
</evidence>
<dbReference type="PANTHER" id="PTHR40448:SF1">
    <property type="entry name" value="TWO-COMPONENT SENSOR HISTIDINE KINASE"/>
    <property type="match status" value="1"/>
</dbReference>
<dbReference type="EMBL" id="CABHOF010000005">
    <property type="protein sequence ID" value="VUX62809.1"/>
    <property type="molecule type" value="Genomic_DNA"/>
</dbReference>
<protein>
    <submittedName>
        <fullName evidence="3">Sensory histidine kinase DcuS</fullName>
    </submittedName>
</protein>
<dbReference type="CDD" id="cd16935">
    <property type="entry name" value="HATPase_AgrC-ComD-like"/>
    <property type="match status" value="1"/>
</dbReference>
<dbReference type="Pfam" id="PF14501">
    <property type="entry name" value="HATPase_c_5"/>
    <property type="match status" value="1"/>
</dbReference>
<gene>
    <name evidence="3" type="ORF">BWLFYP14_00587</name>
</gene>
<dbReference type="GO" id="GO:0042802">
    <property type="term" value="F:identical protein binding"/>
    <property type="evidence" value="ECO:0007669"/>
    <property type="project" value="TreeGrafter"/>
</dbReference>
<dbReference type="PANTHER" id="PTHR40448">
    <property type="entry name" value="TWO-COMPONENT SENSOR HISTIDINE KINASE"/>
    <property type="match status" value="1"/>
</dbReference>